<dbReference type="EMBL" id="BMNH01000026">
    <property type="protein sequence ID" value="GGO78628.1"/>
    <property type="molecule type" value="Genomic_DNA"/>
</dbReference>
<dbReference type="AlphaFoldDB" id="A0A918DPI7"/>
<feature type="compositionally biased region" description="Basic residues" evidence="1">
    <location>
        <begin position="43"/>
        <end position="53"/>
    </location>
</feature>
<evidence type="ECO:0000313" key="2">
    <source>
        <dbReference type="EMBL" id="GGO78628.1"/>
    </source>
</evidence>
<proteinExistence type="predicted"/>
<evidence type="ECO:0008006" key="4">
    <source>
        <dbReference type="Google" id="ProtNLM"/>
    </source>
</evidence>
<dbReference type="InterPro" id="IPR028978">
    <property type="entry name" value="Chorismate_lyase_/UTRA_dom_sf"/>
</dbReference>
<feature type="region of interest" description="Disordered" evidence="1">
    <location>
        <begin position="29"/>
        <end position="53"/>
    </location>
</feature>
<sequence>MPARIAEAMGISEGTEVITRRRVLYDKETNPPEEIGASYIPGHARHPHRPRRR</sequence>
<accession>A0A918DPI7</accession>
<name>A0A918DPI7_9ACTN</name>
<protein>
    <recommendedName>
        <fullName evidence="4">UbiC transcription regulator-associated domain-containing protein</fullName>
    </recommendedName>
</protein>
<dbReference type="RefSeq" id="WP_189127663.1">
    <property type="nucleotide sequence ID" value="NZ_BMNH01000026.1"/>
</dbReference>
<keyword evidence="3" id="KW-1185">Reference proteome</keyword>
<reference evidence="2" key="1">
    <citation type="journal article" date="2014" name="Int. J. Syst. Evol. Microbiol.">
        <title>Complete genome sequence of Corynebacterium casei LMG S-19264T (=DSM 44701T), isolated from a smear-ripened cheese.</title>
        <authorList>
            <consortium name="US DOE Joint Genome Institute (JGI-PGF)"/>
            <person name="Walter F."/>
            <person name="Albersmeier A."/>
            <person name="Kalinowski J."/>
            <person name="Ruckert C."/>
        </authorList>
    </citation>
    <scope>NUCLEOTIDE SEQUENCE</scope>
    <source>
        <strain evidence="2">CGMCC 4.7368</strain>
    </source>
</reference>
<reference evidence="2" key="2">
    <citation type="submission" date="2020-09" db="EMBL/GenBank/DDBJ databases">
        <authorList>
            <person name="Sun Q."/>
            <person name="Zhou Y."/>
        </authorList>
    </citation>
    <scope>NUCLEOTIDE SEQUENCE</scope>
    <source>
        <strain evidence="2">CGMCC 4.7368</strain>
    </source>
</reference>
<evidence type="ECO:0000313" key="3">
    <source>
        <dbReference type="Proteomes" id="UP000646523"/>
    </source>
</evidence>
<dbReference type="Proteomes" id="UP000646523">
    <property type="component" value="Unassembled WGS sequence"/>
</dbReference>
<gene>
    <name evidence="2" type="ORF">GCM10012289_61020</name>
</gene>
<dbReference type="Gene3D" id="3.40.1410.10">
    <property type="entry name" value="Chorismate lyase-like"/>
    <property type="match status" value="1"/>
</dbReference>
<comment type="caution">
    <text evidence="2">The sequence shown here is derived from an EMBL/GenBank/DDBJ whole genome shotgun (WGS) entry which is preliminary data.</text>
</comment>
<evidence type="ECO:0000256" key="1">
    <source>
        <dbReference type="SAM" id="MobiDB-lite"/>
    </source>
</evidence>
<organism evidence="2 3">
    <name type="scientific">Nonomuraea cavernae</name>
    <dbReference type="NCBI Taxonomy" id="2045107"/>
    <lineage>
        <taxon>Bacteria</taxon>
        <taxon>Bacillati</taxon>
        <taxon>Actinomycetota</taxon>
        <taxon>Actinomycetes</taxon>
        <taxon>Streptosporangiales</taxon>
        <taxon>Streptosporangiaceae</taxon>
        <taxon>Nonomuraea</taxon>
    </lineage>
</organism>